<dbReference type="Proteomes" id="UP001054945">
    <property type="component" value="Unassembled WGS sequence"/>
</dbReference>
<dbReference type="EMBL" id="BPLR01006867">
    <property type="protein sequence ID" value="GIY12943.1"/>
    <property type="molecule type" value="Genomic_DNA"/>
</dbReference>
<comment type="caution">
    <text evidence="1">The sequence shown here is derived from an EMBL/GenBank/DDBJ whole genome shotgun (WGS) entry which is preliminary data.</text>
</comment>
<keyword evidence="2" id="KW-1185">Reference proteome</keyword>
<name>A0AAV4QTF8_CAEEX</name>
<organism evidence="1 2">
    <name type="scientific">Caerostris extrusa</name>
    <name type="common">Bark spider</name>
    <name type="synonym">Caerostris bankana</name>
    <dbReference type="NCBI Taxonomy" id="172846"/>
    <lineage>
        <taxon>Eukaryota</taxon>
        <taxon>Metazoa</taxon>
        <taxon>Ecdysozoa</taxon>
        <taxon>Arthropoda</taxon>
        <taxon>Chelicerata</taxon>
        <taxon>Arachnida</taxon>
        <taxon>Araneae</taxon>
        <taxon>Araneomorphae</taxon>
        <taxon>Entelegynae</taxon>
        <taxon>Araneoidea</taxon>
        <taxon>Araneidae</taxon>
        <taxon>Caerostris</taxon>
    </lineage>
</organism>
<reference evidence="1 2" key="1">
    <citation type="submission" date="2021-06" db="EMBL/GenBank/DDBJ databases">
        <title>Caerostris extrusa draft genome.</title>
        <authorList>
            <person name="Kono N."/>
            <person name="Arakawa K."/>
        </authorList>
    </citation>
    <scope>NUCLEOTIDE SEQUENCE [LARGE SCALE GENOMIC DNA]</scope>
</reference>
<evidence type="ECO:0000313" key="1">
    <source>
        <dbReference type="EMBL" id="GIY12943.1"/>
    </source>
</evidence>
<sequence length="88" mass="10454">MRWPISLFYLFSRYEHNKRIPLCQGYSQNPVIIKMKFLKGLAQELVQPLLYTRVKNPRRNLELSLMIKQILGKEMESQNSTSAQKKQN</sequence>
<protein>
    <submittedName>
        <fullName evidence="1">Uncharacterized protein</fullName>
    </submittedName>
</protein>
<evidence type="ECO:0000313" key="2">
    <source>
        <dbReference type="Proteomes" id="UP001054945"/>
    </source>
</evidence>
<dbReference type="AlphaFoldDB" id="A0AAV4QTF8"/>
<accession>A0AAV4QTF8</accession>
<proteinExistence type="predicted"/>
<gene>
    <name evidence="1" type="ORF">CEXT_445631</name>
</gene>